<dbReference type="Pfam" id="PF05076">
    <property type="entry name" value="SUFU"/>
    <property type="match status" value="1"/>
</dbReference>
<protein>
    <recommendedName>
        <fullName evidence="1">Suppressor of fused-like domain-containing protein</fullName>
    </recommendedName>
</protein>
<dbReference type="Proteomes" id="UP000006640">
    <property type="component" value="Chromosome"/>
</dbReference>
<dbReference type="EMBL" id="CP001874">
    <property type="protein sequence ID" value="ADG87722.1"/>
    <property type="molecule type" value="Genomic_DNA"/>
</dbReference>
<organism evidence="2 3">
    <name type="scientific">Thermobispora bispora (strain ATCC 19993 / DSM 43833 / CBS 139.67 / JCM 10125 / KCTC 9307 / NBRC 14880 / R51)</name>
    <dbReference type="NCBI Taxonomy" id="469371"/>
    <lineage>
        <taxon>Bacteria</taxon>
        <taxon>Bacillati</taxon>
        <taxon>Actinomycetota</taxon>
        <taxon>Actinomycetes</taxon>
        <taxon>Streptosporangiales</taxon>
        <taxon>Streptosporangiaceae</taxon>
        <taxon>Thermobispora</taxon>
    </lineage>
</organism>
<evidence type="ECO:0000259" key="1">
    <source>
        <dbReference type="Pfam" id="PF05076"/>
    </source>
</evidence>
<dbReference type="KEGG" id="tbi:Tbis_0999"/>
<feature type="domain" description="Suppressor of fused-like" evidence="1">
    <location>
        <begin position="198"/>
        <end position="335"/>
    </location>
</feature>
<dbReference type="HOGENOM" id="CLU_061544_0_0_11"/>
<dbReference type="InterPro" id="IPR020941">
    <property type="entry name" value="SUFU-like_domain"/>
</dbReference>
<dbReference type="RefSeq" id="WP_013131255.1">
    <property type="nucleotide sequence ID" value="NC_014165.1"/>
</dbReference>
<accession>D6Y7C7</accession>
<dbReference type="AlphaFoldDB" id="D6Y7C7"/>
<evidence type="ECO:0000313" key="2">
    <source>
        <dbReference type="EMBL" id="ADG87722.1"/>
    </source>
</evidence>
<evidence type="ECO:0000313" key="3">
    <source>
        <dbReference type="Proteomes" id="UP000006640"/>
    </source>
</evidence>
<name>D6Y7C7_THEBD</name>
<gene>
    <name evidence="2" type="ordered locus">Tbis_0999</name>
</gene>
<keyword evidence="3" id="KW-1185">Reference proteome</keyword>
<reference evidence="2 3" key="1">
    <citation type="submission" date="2010-01" db="EMBL/GenBank/DDBJ databases">
        <title>The complete genome of Thermobispora bispora DSM 43833.</title>
        <authorList>
            <consortium name="US DOE Joint Genome Institute (JGI-PGF)"/>
            <person name="Lucas S."/>
            <person name="Copeland A."/>
            <person name="Lapidus A."/>
            <person name="Glavina del Rio T."/>
            <person name="Dalin E."/>
            <person name="Tice H."/>
            <person name="Bruce D."/>
            <person name="Goodwin L."/>
            <person name="Pitluck S."/>
            <person name="Kyrpides N."/>
            <person name="Mavromatis K."/>
            <person name="Ivanova N."/>
            <person name="Mikhailova N."/>
            <person name="Chertkov O."/>
            <person name="Brettin T."/>
            <person name="Detter J.C."/>
            <person name="Han C."/>
            <person name="Larimer F."/>
            <person name="Land M."/>
            <person name="Hauser L."/>
            <person name="Markowitz V."/>
            <person name="Cheng J.-F."/>
            <person name="Hugenholtz P."/>
            <person name="Woyke T."/>
            <person name="Wu D."/>
            <person name="Jando M."/>
            <person name="Schneider S."/>
            <person name="Klenk H.-P."/>
            <person name="Eisen J.A."/>
        </authorList>
    </citation>
    <scope>NUCLEOTIDE SEQUENCE [LARGE SCALE GENOMIC DNA]</scope>
    <source>
        <strain evidence="3">ATCC 19993 / DSM 43833 / CBS 139.67 / JCM 10125 / KCTC 9307 / NBRC 14880 / R51</strain>
    </source>
</reference>
<dbReference type="STRING" id="469371.Tbis_0999"/>
<proteinExistence type="predicted"/>
<dbReference type="eggNOG" id="ENOG502Z8HZ">
    <property type="taxonomic scope" value="Bacteria"/>
</dbReference>
<sequence length="341" mass="36481">MGTSVVLSSPNPYGSRTLTIETDRTSSVAYLRDAEGTIRAAVWLANHGPAPEELDRARIDAGLPPVMPRANTRHPDGTPPLDPAALSVLWFEEGDGVAVYQDGELLAVIPGWADVRHGIPGYARDAVGDSPVACPLDEALGELSARLARARAHWERQDTGWVSERLAVLGHLDRRAGPQGRYWEVGGGLPVIGVSERPPIPGRGFTVLSTVGMCFQRMPAAELYGAACRVELAVATTEDARAARWLLAWLGRYPWQSVTWLGPGHTARWPDGHRRFPLGGGHRGVVMLADPPGAPDLSGLTVCGDPVLWLWLLPLTEAELDVAVVRGAGALADRLAVPGRA</sequence>